<proteinExistence type="predicted"/>
<sequence length="84" mass="8525">MTSKTAPKQPQIVNKTGARIANCSIVNTSAANEHTRAAVEALAHAAARNADAIADAIAEIARALKGAPATMEHGISLSHIGADV</sequence>
<accession>A0A1U9VF30</accession>
<dbReference type="EMBL" id="CP019911">
    <property type="protein sequence ID" value="AQW29105.1"/>
    <property type="molecule type" value="Genomic_DNA"/>
</dbReference>
<protein>
    <submittedName>
        <fullName evidence="1">Uncharacterized protein</fullName>
    </submittedName>
</protein>
<dbReference type="RefSeq" id="WP_078221850.1">
    <property type="nucleotide sequence ID" value="NZ_CP019911.1"/>
</dbReference>
<dbReference type="Proteomes" id="UP000189628">
    <property type="component" value="Chromosome"/>
</dbReference>
<evidence type="ECO:0000313" key="1">
    <source>
        <dbReference type="EMBL" id="AQW29105.1"/>
    </source>
</evidence>
<reference evidence="1 2" key="1">
    <citation type="submission" date="2017-02" db="EMBL/GenBank/DDBJ databases">
        <title>Blood Disease Bacterium A2-HR MARDI.</title>
        <authorList>
            <person name="Badrun R."/>
            <person name="Abu Bakar N."/>
            <person name="Laboh R."/>
        </authorList>
    </citation>
    <scope>NUCLEOTIDE SEQUENCE [LARGE SCALE GENOMIC DNA]</scope>
    <source>
        <strain evidence="1 2">A2-HR MARDI</strain>
    </source>
</reference>
<dbReference type="AlphaFoldDB" id="A0A1U9VF30"/>
<organism evidence="1 2">
    <name type="scientific">blood disease bacterium A2-HR MARDI</name>
    <dbReference type="NCBI Taxonomy" id="1944648"/>
    <lineage>
        <taxon>Bacteria</taxon>
        <taxon>Pseudomonadati</taxon>
        <taxon>Pseudomonadota</taxon>
        <taxon>Betaproteobacteria</taxon>
        <taxon>Burkholderiales</taxon>
        <taxon>Burkholderiaceae</taxon>
        <taxon>Ralstonia</taxon>
        <taxon>Ralstonia solanacearum species complex</taxon>
    </lineage>
</organism>
<gene>
    <name evidence="1" type="ORF">B0B51_03145</name>
</gene>
<evidence type="ECO:0000313" key="2">
    <source>
        <dbReference type="Proteomes" id="UP000189628"/>
    </source>
</evidence>
<name>A0A1U9VF30_9RALS</name>